<evidence type="ECO:0000313" key="2">
    <source>
        <dbReference type="EMBL" id="CAB4320306.1"/>
    </source>
</evidence>
<name>A0A6J5Y2C9_PRUAR</name>
<dbReference type="EMBL" id="CAEKKB010000008">
    <property type="protein sequence ID" value="CAB4320306.1"/>
    <property type="molecule type" value="Genomic_DNA"/>
</dbReference>
<proteinExistence type="predicted"/>
<keyword evidence="1" id="KW-0472">Membrane</keyword>
<accession>A0A6J5Y2C9</accession>
<gene>
    <name evidence="2" type="ORF">ORAREDHAP_LOCUS49017</name>
</gene>
<protein>
    <submittedName>
        <fullName evidence="2">Uncharacterized protein</fullName>
    </submittedName>
</protein>
<evidence type="ECO:0000256" key="1">
    <source>
        <dbReference type="SAM" id="Phobius"/>
    </source>
</evidence>
<reference evidence="3" key="1">
    <citation type="journal article" date="2020" name="Genome Biol.">
        <title>Gamete binning: chromosome-level and haplotype-resolved genome assembly enabled by high-throughput single-cell sequencing of gamete genomes.</title>
        <authorList>
            <person name="Campoy J.A."/>
            <person name="Sun H."/>
            <person name="Goel M."/>
            <person name="Jiao W.-B."/>
            <person name="Folz-Donahue K."/>
            <person name="Wang N."/>
            <person name="Rubio M."/>
            <person name="Liu C."/>
            <person name="Kukat C."/>
            <person name="Ruiz D."/>
            <person name="Huettel B."/>
            <person name="Schneeberger K."/>
        </authorList>
    </citation>
    <scope>NUCLEOTIDE SEQUENCE [LARGE SCALE GENOMIC DNA]</scope>
    <source>
        <strain evidence="3">cv. Rojo Pasion</strain>
    </source>
</reference>
<keyword evidence="1" id="KW-0812">Transmembrane</keyword>
<feature type="transmembrane region" description="Helical" evidence="1">
    <location>
        <begin position="175"/>
        <end position="195"/>
    </location>
</feature>
<feature type="transmembrane region" description="Helical" evidence="1">
    <location>
        <begin position="87"/>
        <end position="107"/>
    </location>
</feature>
<keyword evidence="3" id="KW-1185">Reference proteome</keyword>
<evidence type="ECO:0000313" key="3">
    <source>
        <dbReference type="Proteomes" id="UP000507245"/>
    </source>
</evidence>
<keyword evidence="1" id="KW-1133">Transmembrane helix</keyword>
<dbReference type="AlphaFoldDB" id="A0A6J5Y2C9"/>
<sequence>MELHPPTTTIDIEISAVDKQNICLLTHLIKRLIRCIYPLHGVSASITHLPRDELLLLLIAKNQLPNVKKKQQQEDKKEVLKKANHKTVAAVAVAAAPATITTFLSLVSPSLTFMLHDYVYAFVPRHSFFPPTLKTSNFERSGQKNIQKREKESVFDFLNVLGKKKDEFKSYEFPFVLWCGVLKAMSLYNFFWFLSKIIAASRKLRSV</sequence>
<organism evidence="2 3">
    <name type="scientific">Prunus armeniaca</name>
    <name type="common">Apricot</name>
    <name type="synonym">Armeniaca vulgaris</name>
    <dbReference type="NCBI Taxonomy" id="36596"/>
    <lineage>
        <taxon>Eukaryota</taxon>
        <taxon>Viridiplantae</taxon>
        <taxon>Streptophyta</taxon>
        <taxon>Embryophyta</taxon>
        <taxon>Tracheophyta</taxon>
        <taxon>Spermatophyta</taxon>
        <taxon>Magnoliopsida</taxon>
        <taxon>eudicotyledons</taxon>
        <taxon>Gunneridae</taxon>
        <taxon>Pentapetalae</taxon>
        <taxon>rosids</taxon>
        <taxon>fabids</taxon>
        <taxon>Rosales</taxon>
        <taxon>Rosaceae</taxon>
        <taxon>Amygdaloideae</taxon>
        <taxon>Amygdaleae</taxon>
        <taxon>Prunus</taxon>
    </lineage>
</organism>
<dbReference type="Proteomes" id="UP000507245">
    <property type="component" value="Unassembled WGS sequence"/>
</dbReference>